<evidence type="ECO:0000256" key="4">
    <source>
        <dbReference type="ARBA" id="ARBA00025748"/>
    </source>
</evidence>
<comment type="function">
    <text evidence="7">Transcription factor.</text>
</comment>
<evidence type="ECO:0000256" key="6">
    <source>
        <dbReference type="RuleBase" id="RU000682"/>
    </source>
</evidence>
<evidence type="ECO:0000256" key="2">
    <source>
        <dbReference type="ARBA" id="ARBA00023015"/>
    </source>
</evidence>
<dbReference type="GO" id="GO:0005634">
    <property type="term" value="C:nucleus"/>
    <property type="evidence" value="ECO:0007669"/>
    <property type="project" value="UniProtKB-SubCell"/>
</dbReference>
<dbReference type="InterPro" id="IPR045224">
    <property type="entry name" value="HDZip_class_I_plant"/>
</dbReference>
<evidence type="ECO:0000313" key="11">
    <source>
        <dbReference type="EMBL" id="KAH1090267.1"/>
    </source>
</evidence>
<dbReference type="Proteomes" id="UP000828251">
    <property type="component" value="Unassembled WGS sequence"/>
</dbReference>
<dbReference type="Gene3D" id="1.10.10.60">
    <property type="entry name" value="Homeodomain-like"/>
    <property type="match status" value="1"/>
</dbReference>
<evidence type="ECO:0000256" key="1">
    <source>
        <dbReference type="ARBA" id="ARBA00004123"/>
    </source>
</evidence>
<feature type="DNA-binding region" description="Homeobox" evidence="5">
    <location>
        <begin position="53"/>
        <end position="80"/>
    </location>
</feature>
<dbReference type="Pfam" id="PF00046">
    <property type="entry name" value="Homeodomain"/>
    <property type="match status" value="1"/>
</dbReference>
<keyword evidence="2 7" id="KW-0805">Transcription regulation</keyword>
<feature type="coiled-coil region" evidence="8">
    <location>
        <begin position="71"/>
        <end position="105"/>
    </location>
</feature>
<dbReference type="CDD" id="cd00086">
    <property type="entry name" value="homeodomain"/>
    <property type="match status" value="1"/>
</dbReference>
<keyword evidence="8" id="KW-0175">Coiled coil</keyword>
<dbReference type="SUPFAM" id="SSF46689">
    <property type="entry name" value="Homeodomain-like"/>
    <property type="match status" value="1"/>
</dbReference>
<sequence>MDWNGTFASRPQPTLNSHYNYNYDQCPDQQGQKQLQRSREDHNCLLERSFREELSRELGLQPRQTVIWFQYRRVEWKAKQLERLYDTLKHDYDVISREKQKLQDEATREQVFSTVDTKISGEETVESTSVPSPNKTTVAASPHVPIPE</sequence>
<dbReference type="InterPro" id="IPR009057">
    <property type="entry name" value="Homeodomain-like_sf"/>
</dbReference>
<reference evidence="11 12" key="1">
    <citation type="journal article" date="2021" name="Plant Biotechnol. J.">
        <title>Multi-omics assisted identification of the key and species-specific regulatory components of drought-tolerant mechanisms in Gossypium stocksii.</title>
        <authorList>
            <person name="Yu D."/>
            <person name="Ke L."/>
            <person name="Zhang D."/>
            <person name="Wu Y."/>
            <person name="Sun Y."/>
            <person name="Mei J."/>
            <person name="Sun J."/>
            <person name="Sun Y."/>
        </authorList>
    </citation>
    <scope>NUCLEOTIDE SEQUENCE [LARGE SCALE GENOMIC DNA]</scope>
    <source>
        <strain evidence="12">cv. E1</strain>
        <tissue evidence="11">Leaf</tissue>
    </source>
</reference>
<dbReference type="PANTHER" id="PTHR24326">
    <property type="entry name" value="HOMEOBOX-LEUCINE ZIPPER PROTEIN"/>
    <property type="match status" value="1"/>
</dbReference>
<dbReference type="GO" id="GO:0043565">
    <property type="term" value="F:sequence-specific DNA binding"/>
    <property type="evidence" value="ECO:0007669"/>
    <property type="project" value="TreeGrafter"/>
</dbReference>
<protein>
    <recommendedName>
        <fullName evidence="7">Homeobox-leucine zipper protein</fullName>
    </recommendedName>
    <alternativeName>
        <fullName evidence="7">HD-ZIP protein</fullName>
    </alternativeName>
    <alternativeName>
        <fullName evidence="7">Homeodomain transcription factor</fullName>
    </alternativeName>
</protein>
<keyword evidence="3 7" id="KW-0804">Transcription</keyword>
<keyword evidence="12" id="KW-1185">Reference proteome</keyword>
<dbReference type="AlphaFoldDB" id="A0A9D3VN70"/>
<keyword evidence="5 6" id="KW-0238">DNA-binding</keyword>
<name>A0A9D3VN70_9ROSI</name>
<dbReference type="InterPro" id="IPR001356">
    <property type="entry name" value="HD"/>
</dbReference>
<evidence type="ECO:0000256" key="7">
    <source>
        <dbReference type="RuleBase" id="RU369038"/>
    </source>
</evidence>
<organism evidence="11 12">
    <name type="scientific">Gossypium stocksii</name>
    <dbReference type="NCBI Taxonomy" id="47602"/>
    <lineage>
        <taxon>Eukaryota</taxon>
        <taxon>Viridiplantae</taxon>
        <taxon>Streptophyta</taxon>
        <taxon>Embryophyta</taxon>
        <taxon>Tracheophyta</taxon>
        <taxon>Spermatophyta</taxon>
        <taxon>Magnoliopsida</taxon>
        <taxon>eudicotyledons</taxon>
        <taxon>Gunneridae</taxon>
        <taxon>Pentapetalae</taxon>
        <taxon>rosids</taxon>
        <taxon>malvids</taxon>
        <taxon>Malvales</taxon>
        <taxon>Malvaceae</taxon>
        <taxon>Malvoideae</taxon>
        <taxon>Gossypium</taxon>
    </lineage>
</organism>
<keyword evidence="5 6" id="KW-0539">Nucleus</keyword>
<proteinExistence type="inferred from homology"/>
<feature type="domain" description="Homeobox" evidence="10">
    <location>
        <begin position="51"/>
        <end position="79"/>
    </location>
</feature>
<feature type="compositionally biased region" description="Polar residues" evidence="9">
    <location>
        <begin position="126"/>
        <end position="139"/>
    </location>
</feature>
<dbReference type="OrthoDB" id="979917at2759"/>
<comment type="similarity">
    <text evidence="4 7">Belongs to the HD-ZIP homeobox family. Class I subfamily.</text>
</comment>
<evidence type="ECO:0000256" key="5">
    <source>
        <dbReference type="PROSITE-ProRule" id="PRU00108"/>
    </source>
</evidence>
<feature type="region of interest" description="Disordered" evidence="9">
    <location>
        <begin position="115"/>
        <end position="148"/>
    </location>
</feature>
<dbReference type="GO" id="GO:0000981">
    <property type="term" value="F:DNA-binding transcription factor activity, RNA polymerase II-specific"/>
    <property type="evidence" value="ECO:0007669"/>
    <property type="project" value="UniProtKB-UniRule"/>
</dbReference>
<dbReference type="PROSITE" id="PS50071">
    <property type="entry name" value="HOMEOBOX_2"/>
    <property type="match status" value="1"/>
</dbReference>
<evidence type="ECO:0000313" key="12">
    <source>
        <dbReference type="Proteomes" id="UP000828251"/>
    </source>
</evidence>
<keyword evidence="5 6" id="KW-0371">Homeobox</keyword>
<dbReference type="GO" id="GO:0045893">
    <property type="term" value="P:positive regulation of DNA-templated transcription"/>
    <property type="evidence" value="ECO:0007669"/>
    <property type="project" value="TreeGrafter"/>
</dbReference>
<dbReference type="PANTHER" id="PTHR24326:SF591">
    <property type="entry name" value="HOMEOBOX-LEUCINE ZIPPER PROTEIN ATHB-51-RELATED"/>
    <property type="match status" value="1"/>
</dbReference>
<evidence type="ECO:0000259" key="10">
    <source>
        <dbReference type="PROSITE" id="PS50071"/>
    </source>
</evidence>
<comment type="caution">
    <text evidence="11">The sequence shown here is derived from an EMBL/GenBank/DDBJ whole genome shotgun (WGS) entry which is preliminary data.</text>
</comment>
<evidence type="ECO:0000256" key="9">
    <source>
        <dbReference type="SAM" id="MobiDB-lite"/>
    </source>
</evidence>
<gene>
    <name evidence="11" type="ORF">J1N35_017524</name>
</gene>
<evidence type="ECO:0000256" key="3">
    <source>
        <dbReference type="ARBA" id="ARBA00023163"/>
    </source>
</evidence>
<dbReference type="EMBL" id="JAIQCV010000006">
    <property type="protein sequence ID" value="KAH1090267.1"/>
    <property type="molecule type" value="Genomic_DNA"/>
</dbReference>
<accession>A0A9D3VN70</accession>
<evidence type="ECO:0000256" key="8">
    <source>
        <dbReference type="SAM" id="Coils"/>
    </source>
</evidence>
<comment type="subcellular location">
    <subcellularLocation>
        <location evidence="1 5 6">Nucleus</location>
    </subcellularLocation>
</comment>